<evidence type="ECO:0000313" key="1">
    <source>
        <dbReference type="EMBL" id="GAI64441.1"/>
    </source>
</evidence>
<gene>
    <name evidence="1" type="ORF">S12H4_08307</name>
</gene>
<organism evidence="1">
    <name type="scientific">marine sediment metagenome</name>
    <dbReference type="NCBI Taxonomy" id="412755"/>
    <lineage>
        <taxon>unclassified sequences</taxon>
        <taxon>metagenomes</taxon>
        <taxon>ecological metagenomes</taxon>
    </lineage>
</organism>
<sequence>MVGHCSKCHKIWTLEVKQGICQWCGQQAYCQTTTTLARLPKSSSQQTQRQPAIDKGYNHLEGKWLTYYNVAVKFLRKVDSQDREDLLHTIILNLAIVDENGDRPDTTSWMYGVAHFTVFDFIYEWCSRLKGIRCHNCSHKQRNQCRENNTRGAKCPKAVHLESLNRQVGGEDTVELIELIPAKAPDMETQLSFEPLINKCPERLLDIVEKKFEGRVLGKLDIGYLWKWQRKLRRVFPELAAGRKPRIGRPRRRRKLYR</sequence>
<dbReference type="EMBL" id="BARW01003194">
    <property type="protein sequence ID" value="GAI64441.1"/>
    <property type="molecule type" value="Genomic_DNA"/>
</dbReference>
<name>X1RBN4_9ZZZZ</name>
<dbReference type="AlphaFoldDB" id="X1RBN4"/>
<comment type="caution">
    <text evidence="1">The sequence shown here is derived from an EMBL/GenBank/DDBJ whole genome shotgun (WGS) entry which is preliminary data.</text>
</comment>
<protein>
    <submittedName>
        <fullName evidence="1">Uncharacterized protein</fullName>
    </submittedName>
</protein>
<proteinExistence type="predicted"/>
<accession>X1RBN4</accession>
<reference evidence="1" key="1">
    <citation type="journal article" date="2014" name="Front. Microbiol.">
        <title>High frequency of phylogenetically diverse reductive dehalogenase-homologous genes in deep subseafloor sedimentary metagenomes.</title>
        <authorList>
            <person name="Kawai M."/>
            <person name="Futagami T."/>
            <person name="Toyoda A."/>
            <person name="Takaki Y."/>
            <person name="Nishi S."/>
            <person name="Hori S."/>
            <person name="Arai W."/>
            <person name="Tsubouchi T."/>
            <person name="Morono Y."/>
            <person name="Uchiyama I."/>
            <person name="Ito T."/>
            <person name="Fujiyama A."/>
            <person name="Inagaki F."/>
            <person name="Takami H."/>
        </authorList>
    </citation>
    <scope>NUCLEOTIDE SEQUENCE</scope>
    <source>
        <strain evidence="1">Expedition CK06-06</strain>
    </source>
</reference>